<feature type="transmembrane region" description="Helical" evidence="7">
    <location>
        <begin position="181"/>
        <end position="198"/>
    </location>
</feature>
<reference evidence="9 10" key="1">
    <citation type="submission" date="2018-08" db="EMBL/GenBank/DDBJ databases">
        <title>Meiothermus terrae DSM 26712 genome sequencing project.</title>
        <authorList>
            <person name="Da Costa M.S."/>
            <person name="Albuquerque L."/>
            <person name="Raposo P."/>
            <person name="Froufe H.J.C."/>
            <person name="Barroso C.S."/>
            <person name="Egas C."/>
        </authorList>
    </citation>
    <scope>NUCLEOTIDE SEQUENCE [LARGE SCALE GENOMIC DNA]</scope>
    <source>
        <strain evidence="9 10">DSM 26712</strain>
    </source>
</reference>
<dbReference type="InterPro" id="IPR044772">
    <property type="entry name" value="NO3_transporter"/>
</dbReference>
<dbReference type="Proteomes" id="UP000265715">
    <property type="component" value="Unassembled WGS sequence"/>
</dbReference>
<feature type="transmembrane region" description="Helical" evidence="7">
    <location>
        <begin position="15"/>
        <end position="39"/>
    </location>
</feature>
<dbReference type="Gene3D" id="1.20.1250.20">
    <property type="entry name" value="MFS general substrate transporter like domains"/>
    <property type="match status" value="2"/>
</dbReference>
<accession>A0A399EIC9</accession>
<protein>
    <submittedName>
        <fullName evidence="9">Putative nitrate transporter NarT</fullName>
    </submittedName>
</protein>
<dbReference type="SUPFAM" id="SSF103473">
    <property type="entry name" value="MFS general substrate transporter"/>
    <property type="match status" value="1"/>
</dbReference>
<evidence type="ECO:0000256" key="2">
    <source>
        <dbReference type="ARBA" id="ARBA00008432"/>
    </source>
</evidence>
<dbReference type="GO" id="GO:0042128">
    <property type="term" value="P:nitrate assimilation"/>
    <property type="evidence" value="ECO:0007669"/>
    <property type="project" value="UniProtKB-KW"/>
</dbReference>
<keyword evidence="6 7" id="KW-0472">Membrane</keyword>
<feature type="transmembrane region" description="Helical" evidence="7">
    <location>
        <begin position="345"/>
        <end position="369"/>
    </location>
</feature>
<evidence type="ECO:0000256" key="3">
    <source>
        <dbReference type="ARBA" id="ARBA00022692"/>
    </source>
</evidence>
<evidence type="ECO:0000256" key="1">
    <source>
        <dbReference type="ARBA" id="ARBA00004141"/>
    </source>
</evidence>
<evidence type="ECO:0000256" key="4">
    <source>
        <dbReference type="ARBA" id="ARBA00022989"/>
    </source>
</evidence>
<feature type="transmembrane region" description="Helical" evidence="7">
    <location>
        <begin position="225"/>
        <end position="243"/>
    </location>
</feature>
<feature type="transmembrane region" description="Helical" evidence="7">
    <location>
        <begin position="82"/>
        <end position="100"/>
    </location>
</feature>
<keyword evidence="5" id="KW-0534">Nitrate assimilation</keyword>
<keyword evidence="4 7" id="KW-1133">Transmembrane helix</keyword>
<dbReference type="InterPro" id="IPR020846">
    <property type="entry name" value="MFS_dom"/>
</dbReference>
<dbReference type="PANTHER" id="PTHR23515">
    <property type="entry name" value="HIGH-AFFINITY NITRATE TRANSPORTER 2.3"/>
    <property type="match status" value="1"/>
</dbReference>
<dbReference type="AlphaFoldDB" id="A0A399EIC9"/>
<comment type="caution">
    <text evidence="9">The sequence shown here is derived from an EMBL/GenBank/DDBJ whole genome shotgun (WGS) entry which is preliminary data.</text>
</comment>
<feature type="transmembrane region" description="Helical" evidence="7">
    <location>
        <begin position="138"/>
        <end position="161"/>
    </location>
</feature>
<organism evidence="9 10">
    <name type="scientific">Calidithermus terrae</name>
    <dbReference type="NCBI Taxonomy" id="1408545"/>
    <lineage>
        <taxon>Bacteria</taxon>
        <taxon>Thermotogati</taxon>
        <taxon>Deinococcota</taxon>
        <taxon>Deinococci</taxon>
        <taxon>Thermales</taxon>
        <taxon>Thermaceae</taxon>
        <taxon>Calidithermus</taxon>
    </lineage>
</organism>
<name>A0A399EIC9_9DEIN</name>
<dbReference type="PROSITE" id="PS50850">
    <property type="entry name" value="MFS"/>
    <property type="match status" value="1"/>
</dbReference>
<dbReference type="EMBL" id="QXDL01000135">
    <property type="protein sequence ID" value="RIH82092.1"/>
    <property type="molecule type" value="Genomic_DNA"/>
</dbReference>
<sequence length="421" mass="45210">MNTPGAALERFHRRAVLTVSTLAFTLLFAVWVLFSIIGLPIREELGLTDSQFALLSAIPILTGSLLRLPLGIWADRFGGRRVFALLCLITAAPTFLLCLAQSYEQLLVLAFLIGLAGTSFAVGVSWNSAWFEAQSQGLALGVFGAGNVGASITKLLAPALLTLVPAAGLGGIPGGWRFVPWVYGIALVVTALMVWSFTPRDRVRGEGRSLAEALGPLKQVQVWRFGLYYVVVFGAYVGLSLWLPKYYVDVYEVPLSLAGLLTSLFIFPASLLRPWGGYLSDRMGARRLMYVVFGVILAASSLLLLPPKLLGVWGFTLLVVVIGFAMGVGKAANLKMVAVWYPQDIGVTGGMVGMLGGLGGFFLPLAFAWIKGLTGLPQSVFLVLAALAFVCLVWLHIAVLGIRIRQLEAQLETLDHSGAAR</sequence>
<gene>
    <name evidence="9" type="primary">narT_1</name>
    <name evidence="9" type="ORF">Mterra_02820</name>
</gene>
<feature type="transmembrane region" description="Helical" evidence="7">
    <location>
        <begin position="106"/>
        <end position="126"/>
    </location>
</feature>
<feature type="transmembrane region" description="Helical" evidence="7">
    <location>
        <begin position="255"/>
        <end position="276"/>
    </location>
</feature>
<evidence type="ECO:0000256" key="7">
    <source>
        <dbReference type="SAM" id="Phobius"/>
    </source>
</evidence>
<comment type="similarity">
    <text evidence="2">Belongs to the major facilitator superfamily. Nitrate/nitrite porter (TC 2.A.1.8) family.</text>
</comment>
<dbReference type="InterPro" id="IPR036259">
    <property type="entry name" value="MFS_trans_sf"/>
</dbReference>
<dbReference type="OrthoDB" id="9773404at2"/>
<dbReference type="InterPro" id="IPR011701">
    <property type="entry name" value="MFS"/>
</dbReference>
<evidence type="ECO:0000313" key="9">
    <source>
        <dbReference type="EMBL" id="RIH82092.1"/>
    </source>
</evidence>
<dbReference type="GO" id="GO:0016020">
    <property type="term" value="C:membrane"/>
    <property type="evidence" value="ECO:0007669"/>
    <property type="project" value="UniProtKB-SubCell"/>
</dbReference>
<evidence type="ECO:0000259" key="8">
    <source>
        <dbReference type="PROSITE" id="PS50850"/>
    </source>
</evidence>
<evidence type="ECO:0000313" key="10">
    <source>
        <dbReference type="Proteomes" id="UP000265715"/>
    </source>
</evidence>
<feature type="transmembrane region" description="Helical" evidence="7">
    <location>
        <begin position="288"/>
        <end position="306"/>
    </location>
</feature>
<keyword evidence="3 7" id="KW-0812">Transmembrane</keyword>
<proteinExistence type="inferred from homology"/>
<comment type="subcellular location">
    <subcellularLocation>
        <location evidence="1">Membrane</location>
        <topology evidence="1">Multi-pass membrane protein</topology>
    </subcellularLocation>
</comment>
<dbReference type="GO" id="GO:0015112">
    <property type="term" value="F:nitrate transmembrane transporter activity"/>
    <property type="evidence" value="ECO:0007669"/>
    <property type="project" value="InterPro"/>
</dbReference>
<evidence type="ECO:0000256" key="6">
    <source>
        <dbReference type="ARBA" id="ARBA00023136"/>
    </source>
</evidence>
<dbReference type="RefSeq" id="WP_119315805.1">
    <property type="nucleotide sequence ID" value="NZ_QXDL01000135.1"/>
</dbReference>
<keyword evidence="10" id="KW-1185">Reference proteome</keyword>
<dbReference type="Pfam" id="PF07690">
    <property type="entry name" value="MFS_1"/>
    <property type="match status" value="1"/>
</dbReference>
<evidence type="ECO:0000256" key="5">
    <source>
        <dbReference type="ARBA" id="ARBA00023063"/>
    </source>
</evidence>
<feature type="transmembrane region" description="Helical" evidence="7">
    <location>
        <begin position="51"/>
        <end position="70"/>
    </location>
</feature>
<feature type="transmembrane region" description="Helical" evidence="7">
    <location>
        <begin position="381"/>
        <end position="402"/>
    </location>
</feature>
<feature type="domain" description="Major facilitator superfamily (MFS) profile" evidence="8">
    <location>
        <begin position="15"/>
        <end position="403"/>
    </location>
</feature>
<feature type="transmembrane region" description="Helical" evidence="7">
    <location>
        <begin position="312"/>
        <end position="333"/>
    </location>
</feature>